<evidence type="ECO:0000256" key="3">
    <source>
        <dbReference type="SAM" id="SignalP"/>
    </source>
</evidence>
<gene>
    <name evidence="5" type="ORF">LEMA_P021570.1</name>
</gene>
<keyword evidence="1 3" id="KW-0732">Signal</keyword>
<dbReference type="PANTHER" id="PTHR31836">
    <property type="match status" value="1"/>
</dbReference>
<sequence>MKSYLFTLLPLAGVTVAKSVCPRKTLTSTDRHTVYRTVPTVSPVVDVATPSSVCSRRIVTTTTTEKVYITVDAPNPIATTPSVVTTPSAGVTGPEAINITTTSTIHITTTITRRPSALPPYSNSTRPATTLSSSSSSSTASSSSSSLTSSFLSSPTPSPPSLPTSSPTSSSTSDPTMSVSRLSGQATFYGGNVAGGMCSFTGYTIPSNLYGTALSDSNWAGANSCGSCVSVTGPRGNKITAMVVDQCPGCGPNHLDLFPDAFAKLDNPNRGVIPVSWEFVPCGITSPIILKNKEGTSRWWFSMQVMNSNVRVTKLEVSTDGGRTWRGTERKPYNFFEFQSGFGTDSVDIKITSVGGKVITVKDVSIAAQTTKSAGSNFSS</sequence>
<dbReference type="OMA" id="ATWQATT"/>
<dbReference type="InterPro" id="IPR036749">
    <property type="entry name" value="Expansin_CBD_sf"/>
</dbReference>
<dbReference type="Pfam" id="PF03330">
    <property type="entry name" value="DPBB_1"/>
    <property type="match status" value="1"/>
</dbReference>
<dbReference type="InterPro" id="IPR049818">
    <property type="entry name" value="Expansin_EXLX1-like"/>
</dbReference>
<evidence type="ECO:0000313" key="6">
    <source>
        <dbReference type="Proteomes" id="UP000002668"/>
    </source>
</evidence>
<dbReference type="SUPFAM" id="SSF50685">
    <property type="entry name" value="Barwin-like endoglucanases"/>
    <property type="match status" value="1"/>
</dbReference>
<dbReference type="AlphaFoldDB" id="E5ABI6"/>
<dbReference type="eggNOG" id="ENOG502S9P9">
    <property type="taxonomic scope" value="Eukaryota"/>
</dbReference>
<dbReference type="Gene3D" id="2.40.40.10">
    <property type="entry name" value="RlpA-like domain"/>
    <property type="match status" value="1"/>
</dbReference>
<dbReference type="InterPro" id="IPR007112">
    <property type="entry name" value="Expansin/allergen_DPBB_dom"/>
</dbReference>
<name>E5ABI6_LEPMJ</name>
<dbReference type="EMBL" id="FP929138">
    <property type="protein sequence ID" value="CBY01027.1"/>
    <property type="molecule type" value="Genomic_DNA"/>
</dbReference>
<dbReference type="CDD" id="cd22272">
    <property type="entry name" value="DPBB_EXLX1-like"/>
    <property type="match status" value="1"/>
</dbReference>
<dbReference type="InterPro" id="IPR051477">
    <property type="entry name" value="Expansin_CellWall"/>
</dbReference>
<proteinExistence type="predicted"/>
<dbReference type="VEuPathDB" id="FungiDB:LEMA_P021570.1"/>
<protein>
    <recommendedName>
        <fullName evidence="4">Expansin-like EG45 domain-containing protein</fullName>
    </recommendedName>
</protein>
<feature type="chain" id="PRO_5003193618" description="Expansin-like EG45 domain-containing protein" evidence="3">
    <location>
        <begin position="18"/>
        <end position="380"/>
    </location>
</feature>
<dbReference type="PROSITE" id="PS50842">
    <property type="entry name" value="EXPANSIN_EG45"/>
    <property type="match status" value="1"/>
</dbReference>
<dbReference type="InterPro" id="IPR009009">
    <property type="entry name" value="RlpA-like_DPBB"/>
</dbReference>
<dbReference type="RefSeq" id="XP_003844506.1">
    <property type="nucleotide sequence ID" value="XM_003844458.1"/>
</dbReference>
<feature type="signal peptide" evidence="3">
    <location>
        <begin position="1"/>
        <end position="17"/>
    </location>
</feature>
<dbReference type="NCBIfam" id="NF041144">
    <property type="entry name" value="expansin_EXLX1"/>
    <property type="match status" value="1"/>
</dbReference>
<dbReference type="InterPro" id="IPR036908">
    <property type="entry name" value="RlpA-like_sf"/>
</dbReference>
<dbReference type="STRING" id="985895.E5ABI6"/>
<feature type="domain" description="Expansin-like EG45" evidence="4">
    <location>
        <begin position="195"/>
        <end position="287"/>
    </location>
</feature>
<evidence type="ECO:0000313" key="5">
    <source>
        <dbReference type="EMBL" id="CBY01027.1"/>
    </source>
</evidence>
<reference evidence="6" key="1">
    <citation type="journal article" date="2011" name="Nat. Commun.">
        <title>Effector diversification within compartments of the Leptosphaeria maculans genome affected by Repeat-Induced Point mutations.</title>
        <authorList>
            <person name="Rouxel T."/>
            <person name="Grandaubert J."/>
            <person name="Hane J.K."/>
            <person name="Hoede C."/>
            <person name="van de Wouw A.P."/>
            <person name="Couloux A."/>
            <person name="Dominguez V."/>
            <person name="Anthouard V."/>
            <person name="Bally P."/>
            <person name="Bourras S."/>
            <person name="Cozijnsen A.J."/>
            <person name="Ciuffetti L.M."/>
            <person name="Degrave A."/>
            <person name="Dilmaghani A."/>
            <person name="Duret L."/>
            <person name="Fudal I."/>
            <person name="Goodwin S.B."/>
            <person name="Gout L."/>
            <person name="Glaser N."/>
            <person name="Linglin J."/>
            <person name="Kema G.H.J."/>
            <person name="Lapalu N."/>
            <person name="Lawrence C.B."/>
            <person name="May K."/>
            <person name="Meyer M."/>
            <person name="Ollivier B."/>
            <person name="Poulain J."/>
            <person name="Schoch C.L."/>
            <person name="Simon A."/>
            <person name="Spatafora J.W."/>
            <person name="Stachowiak A."/>
            <person name="Turgeon B.G."/>
            <person name="Tyler B.M."/>
            <person name="Vincent D."/>
            <person name="Weissenbach J."/>
            <person name="Amselem J."/>
            <person name="Quesneville H."/>
            <person name="Oliver R.P."/>
            <person name="Wincker P."/>
            <person name="Balesdent M.-H."/>
            <person name="Howlett B.J."/>
        </authorList>
    </citation>
    <scope>NUCLEOTIDE SEQUENCE [LARGE SCALE GENOMIC DNA]</scope>
    <source>
        <strain evidence="6">JN3 / isolate v23.1.3 / race Av1-4-5-6-7-8</strain>
    </source>
</reference>
<dbReference type="Gene3D" id="2.60.40.760">
    <property type="entry name" value="Expansin, cellulose-binding-like domain"/>
    <property type="match status" value="1"/>
</dbReference>
<feature type="compositionally biased region" description="Low complexity" evidence="2">
    <location>
        <begin position="124"/>
        <end position="155"/>
    </location>
</feature>
<organism evidence="6">
    <name type="scientific">Leptosphaeria maculans (strain JN3 / isolate v23.1.3 / race Av1-4-5-6-7-8)</name>
    <name type="common">Blackleg fungus</name>
    <name type="synonym">Phoma lingam</name>
    <dbReference type="NCBI Taxonomy" id="985895"/>
    <lineage>
        <taxon>Eukaryota</taxon>
        <taxon>Fungi</taxon>
        <taxon>Dikarya</taxon>
        <taxon>Ascomycota</taxon>
        <taxon>Pezizomycotina</taxon>
        <taxon>Dothideomycetes</taxon>
        <taxon>Pleosporomycetidae</taxon>
        <taxon>Pleosporales</taxon>
        <taxon>Pleosporineae</taxon>
        <taxon>Leptosphaeriaceae</taxon>
        <taxon>Plenodomus</taxon>
        <taxon>Plenodomus lingam/Leptosphaeria maculans species complex</taxon>
    </lineage>
</organism>
<feature type="region of interest" description="Disordered" evidence="2">
    <location>
        <begin position="110"/>
        <end position="179"/>
    </location>
</feature>
<feature type="compositionally biased region" description="Low complexity" evidence="2">
    <location>
        <begin position="163"/>
        <end position="179"/>
    </location>
</feature>
<accession>E5ABI6</accession>
<evidence type="ECO:0000259" key="4">
    <source>
        <dbReference type="PROSITE" id="PS50842"/>
    </source>
</evidence>
<dbReference type="PANTHER" id="PTHR31836:SF21">
    <property type="entry name" value="EXPANSIN-LIKE PROTEIN 7"/>
    <property type="match status" value="1"/>
</dbReference>
<dbReference type="CAZy" id="CBM63">
    <property type="family name" value="Carbohydrate-Binding Module Family 63"/>
</dbReference>
<dbReference type="GeneID" id="13291607"/>
<evidence type="ECO:0000256" key="2">
    <source>
        <dbReference type="SAM" id="MobiDB-lite"/>
    </source>
</evidence>
<dbReference type="SUPFAM" id="SSF49590">
    <property type="entry name" value="PHL pollen allergen"/>
    <property type="match status" value="1"/>
</dbReference>
<dbReference type="InParanoid" id="E5ABI6"/>
<keyword evidence="6" id="KW-1185">Reference proteome</keyword>
<evidence type="ECO:0000256" key="1">
    <source>
        <dbReference type="ARBA" id="ARBA00022729"/>
    </source>
</evidence>
<dbReference type="HOGENOM" id="CLU_026963_0_0_1"/>
<dbReference type="Proteomes" id="UP000002668">
    <property type="component" value="Genome"/>
</dbReference>
<dbReference type="OrthoDB" id="406505at2759"/>